<dbReference type="PANTHER" id="PTHR41521">
    <property type="match status" value="1"/>
</dbReference>
<accession>A0A1J5S512</accession>
<sequence length="95" mass="10543">MAAYLVVDATVTDPQQFQKYRDLAQVAVAKYGGRYLVRGGRTETLEGGWRPARLVIVEFPSQEQVRLFYDSPEYRAARAARAQAADFAMVVADGA</sequence>
<dbReference type="InterPro" id="IPR011008">
    <property type="entry name" value="Dimeric_a/b-barrel"/>
</dbReference>
<dbReference type="Pfam" id="PF07045">
    <property type="entry name" value="DUF1330"/>
    <property type="match status" value="1"/>
</dbReference>
<dbReference type="PANTHER" id="PTHR41521:SF4">
    <property type="entry name" value="BLR0684 PROTEIN"/>
    <property type="match status" value="1"/>
</dbReference>
<proteinExistence type="predicted"/>
<dbReference type="InterPro" id="IPR010753">
    <property type="entry name" value="DUF1330"/>
</dbReference>
<gene>
    <name evidence="2" type="ORF">GALL_187890</name>
</gene>
<dbReference type="SUPFAM" id="SSF54909">
    <property type="entry name" value="Dimeric alpha+beta barrel"/>
    <property type="match status" value="1"/>
</dbReference>
<dbReference type="EMBL" id="MLJW01000109">
    <property type="protein sequence ID" value="OIQ99207.1"/>
    <property type="molecule type" value="Genomic_DNA"/>
</dbReference>
<protein>
    <recommendedName>
        <fullName evidence="1">DUF1330 domain-containing protein</fullName>
    </recommendedName>
</protein>
<comment type="caution">
    <text evidence="2">The sequence shown here is derived from an EMBL/GenBank/DDBJ whole genome shotgun (WGS) entry which is preliminary data.</text>
</comment>
<organism evidence="2">
    <name type="scientific">mine drainage metagenome</name>
    <dbReference type="NCBI Taxonomy" id="410659"/>
    <lineage>
        <taxon>unclassified sequences</taxon>
        <taxon>metagenomes</taxon>
        <taxon>ecological metagenomes</taxon>
    </lineage>
</organism>
<feature type="domain" description="DUF1330" evidence="1">
    <location>
        <begin position="3"/>
        <end position="94"/>
    </location>
</feature>
<dbReference type="AlphaFoldDB" id="A0A1J5S512"/>
<name>A0A1J5S512_9ZZZZ</name>
<evidence type="ECO:0000259" key="1">
    <source>
        <dbReference type="Pfam" id="PF07045"/>
    </source>
</evidence>
<dbReference type="Gene3D" id="3.30.70.100">
    <property type="match status" value="1"/>
</dbReference>
<reference evidence="2" key="1">
    <citation type="submission" date="2016-10" db="EMBL/GenBank/DDBJ databases">
        <title>Sequence of Gallionella enrichment culture.</title>
        <authorList>
            <person name="Poehlein A."/>
            <person name="Muehling M."/>
            <person name="Daniel R."/>
        </authorList>
    </citation>
    <scope>NUCLEOTIDE SEQUENCE</scope>
</reference>
<evidence type="ECO:0000313" key="2">
    <source>
        <dbReference type="EMBL" id="OIQ99207.1"/>
    </source>
</evidence>